<keyword evidence="2" id="KW-0812">Transmembrane</keyword>
<dbReference type="PANTHER" id="PTHR30570:SF1">
    <property type="entry name" value="PHOSPHATE-BINDING PROTEIN PSTS"/>
    <property type="match status" value="1"/>
</dbReference>
<evidence type="ECO:0000313" key="5">
    <source>
        <dbReference type="Proteomes" id="UP000199651"/>
    </source>
</evidence>
<dbReference type="RefSeq" id="WP_091374628.1">
    <property type="nucleotide sequence ID" value="NZ_FNDV01000002.1"/>
</dbReference>
<dbReference type="AlphaFoldDB" id="A0A1H0MY39"/>
<dbReference type="EMBL" id="FNJB01000005">
    <property type="protein sequence ID" value="SDO85317.1"/>
    <property type="molecule type" value="Genomic_DNA"/>
</dbReference>
<reference evidence="5" key="1">
    <citation type="submission" date="2016-10" db="EMBL/GenBank/DDBJ databases">
        <authorList>
            <person name="Varghese N."/>
            <person name="Submissions S."/>
        </authorList>
    </citation>
    <scope>NUCLEOTIDE SEQUENCE [LARGE SCALE GENOMIC DNA]</scope>
    <source>
        <strain evidence="5">IBRC-M 10655</strain>
    </source>
</reference>
<dbReference type="STRING" id="504798.SAMN05421871_102158"/>
<keyword evidence="2" id="KW-1133">Transmembrane helix</keyword>
<dbReference type="InterPro" id="IPR050811">
    <property type="entry name" value="Phosphate_ABC_transporter"/>
</dbReference>
<keyword evidence="5" id="KW-1185">Reference proteome</keyword>
<evidence type="ECO:0000256" key="1">
    <source>
        <dbReference type="ARBA" id="ARBA00022729"/>
    </source>
</evidence>
<feature type="transmembrane region" description="Helical" evidence="2">
    <location>
        <begin position="12"/>
        <end position="30"/>
    </location>
</feature>
<name>A0A1H0MY39_9PSEU</name>
<sequence length="497" mass="53774">MSWVSNNLEATVGLAGLAASVVGYLAALWLKRKRISYRVHLDTPVGVTPAHGGEIEVEWRYQGEVVKDPSFALVRIMNTGSQEIREDDFREPLTLEFGGRRVVDAKVIEADDTLMRIVARDKAWPPVGDTELVLPKVPLNRKNRIKVLVLLTGKAEKKSSVACVGFLSGGKIVRDTTTGNGPSKRSLVLGGTAMLLVGASLALLISSPWSSRPTSCAAGEVKITGSSAFDPVAKDIVDTYLKQCEPASVTMQGRGSLDGLRELDNLARNDPAQREARIVMSDGPASRNYHNLTPHPVGVVAFSIVVNKATGRHALTADQVKAIFSGGVTNWNQVGGPDLPISVVSRGGGSGTRLAFEEKVLGRPEPGLSSNDCVRRDRDPAAKVTRCEYDSTAAQLDEVDRLPGAIGYAEVSATTKYTNLNRIKLDDRDPDLDSVIKRGYPFWAVEYLYTYGPPQNGRLVDSLLEYMNSDAAKNILRRAGYVPCVDGPQDLMGTLCR</sequence>
<keyword evidence="1" id="KW-0732">Signal</keyword>
<dbReference type="SUPFAM" id="SSF53850">
    <property type="entry name" value="Periplasmic binding protein-like II"/>
    <property type="match status" value="1"/>
</dbReference>
<accession>A0A1H0MY39</accession>
<protein>
    <submittedName>
        <fullName evidence="4">ABC-type phosphate transport system, substrate-binding protein</fullName>
    </submittedName>
</protein>
<dbReference type="Proteomes" id="UP000199651">
    <property type="component" value="Unassembled WGS sequence"/>
</dbReference>
<keyword evidence="2" id="KW-0472">Membrane</keyword>
<feature type="transmembrane region" description="Helical" evidence="2">
    <location>
        <begin position="187"/>
        <end position="209"/>
    </location>
</feature>
<evidence type="ECO:0000313" key="4">
    <source>
        <dbReference type="EMBL" id="SDO85317.1"/>
    </source>
</evidence>
<evidence type="ECO:0000256" key="2">
    <source>
        <dbReference type="SAM" id="Phobius"/>
    </source>
</evidence>
<dbReference type="PANTHER" id="PTHR30570">
    <property type="entry name" value="PERIPLASMIC PHOSPHATE BINDING COMPONENT OF PHOSPHATE ABC TRANSPORTER"/>
    <property type="match status" value="1"/>
</dbReference>
<organism evidence="4 5">
    <name type="scientific">Actinokineospora alba</name>
    <dbReference type="NCBI Taxonomy" id="504798"/>
    <lineage>
        <taxon>Bacteria</taxon>
        <taxon>Bacillati</taxon>
        <taxon>Actinomycetota</taxon>
        <taxon>Actinomycetes</taxon>
        <taxon>Pseudonocardiales</taxon>
        <taxon>Pseudonocardiaceae</taxon>
        <taxon>Actinokineospora</taxon>
    </lineage>
</organism>
<feature type="domain" description="PBP" evidence="3">
    <location>
        <begin position="211"/>
        <end position="470"/>
    </location>
</feature>
<dbReference type="Pfam" id="PF12849">
    <property type="entry name" value="PBP_like_2"/>
    <property type="match status" value="1"/>
</dbReference>
<dbReference type="OrthoDB" id="9790048at2"/>
<dbReference type="InterPro" id="IPR024370">
    <property type="entry name" value="PBP_domain"/>
</dbReference>
<proteinExistence type="predicted"/>
<evidence type="ECO:0000259" key="3">
    <source>
        <dbReference type="Pfam" id="PF12849"/>
    </source>
</evidence>
<gene>
    <name evidence="4" type="ORF">SAMN05192558_105108</name>
</gene>
<dbReference type="Gene3D" id="3.40.190.10">
    <property type="entry name" value="Periplasmic binding protein-like II"/>
    <property type="match status" value="2"/>
</dbReference>